<organism evidence="1 2">
    <name type="scientific">Apiospora saccharicola</name>
    <dbReference type="NCBI Taxonomy" id="335842"/>
    <lineage>
        <taxon>Eukaryota</taxon>
        <taxon>Fungi</taxon>
        <taxon>Dikarya</taxon>
        <taxon>Ascomycota</taxon>
        <taxon>Pezizomycotina</taxon>
        <taxon>Sordariomycetes</taxon>
        <taxon>Xylariomycetidae</taxon>
        <taxon>Amphisphaeriales</taxon>
        <taxon>Apiosporaceae</taxon>
        <taxon>Apiospora</taxon>
    </lineage>
</organism>
<accession>A0ABR1TIL8</accession>
<reference evidence="1 2" key="1">
    <citation type="submission" date="2023-01" db="EMBL/GenBank/DDBJ databases">
        <title>Analysis of 21 Apiospora genomes using comparative genomics revels a genus with tremendous synthesis potential of carbohydrate active enzymes and secondary metabolites.</title>
        <authorList>
            <person name="Sorensen T."/>
        </authorList>
    </citation>
    <scope>NUCLEOTIDE SEQUENCE [LARGE SCALE GENOMIC DNA]</scope>
    <source>
        <strain evidence="1 2">CBS 83171</strain>
    </source>
</reference>
<name>A0ABR1TIL8_9PEZI</name>
<keyword evidence="2" id="KW-1185">Reference proteome</keyword>
<protein>
    <submittedName>
        <fullName evidence="1">Uncharacterized protein</fullName>
    </submittedName>
</protein>
<gene>
    <name evidence="1" type="ORF">PG996_014542</name>
</gene>
<sequence length="129" mass="14631">MTQQVFTDLQTQLREIKKQRPSLCHTQVLLLFQYRQRGFRGENGMLFRTDTGQIGKCRGGVEPEDEIWALPGSKTAFVLRPVSGIHSHSLGPNTRKNARYQLVGPCICDGLAVDDEDAWDRTAQRIDMI</sequence>
<comment type="caution">
    <text evidence="1">The sequence shown here is derived from an EMBL/GenBank/DDBJ whole genome shotgun (WGS) entry which is preliminary data.</text>
</comment>
<dbReference type="Proteomes" id="UP001446871">
    <property type="component" value="Unassembled WGS sequence"/>
</dbReference>
<dbReference type="EMBL" id="JAQQWM010000009">
    <property type="protein sequence ID" value="KAK8046478.1"/>
    <property type="molecule type" value="Genomic_DNA"/>
</dbReference>
<proteinExistence type="predicted"/>
<evidence type="ECO:0000313" key="1">
    <source>
        <dbReference type="EMBL" id="KAK8046478.1"/>
    </source>
</evidence>
<evidence type="ECO:0000313" key="2">
    <source>
        <dbReference type="Proteomes" id="UP001446871"/>
    </source>
</evidence>